<keyword evidence="1" id="KW-0732">Signal</keyword>
<sequence>MKNTCALLLIGVLILSCSNSNDDGIDCSLFDPEFPQLYIRLVDEAGINLLENGTFDPENIIVEADFPNPGFRYIPPNKYAEPDADIRRYDNTIFLFIANKLNFEYVINLNDTTAVILEFESRFAELPCGVSYFIPTELKFNNQHIESENEASELVFLAEIKL</sequence>
<evidence type="ECO:0000313" key="3">
    <source>
        <dbReference type="Proteomes" id="UP000541857"/>
    </source>
</evidence>
<reference evidence="2 3" key="1">
    <citation type="submission" date="2020-07" db="EMBL/GenBank/DDBJ databases">
        <title>Bacterium isolated from marine sediment.</title>
        <authorList>
            <person name="Shang D."/>
        </authorList>
    </citation>
    <scope>NUCLEOTIDE SEQUENCE [LARGE SCALE GENOMIC DNA]</scope>
    <source>
        <strain evidence="2 3">F6074</strain>
    </source>
</reference>
<dbReference type="EMBL" id="JACGLT010000003">
    <property type="protein sequence ID" value="MBA6152135.1"/>
    <property type="molecule type" value="Genomic_DNA"/>
</dbReference>
<dbReference type="RefSeq" id="WP_182203319.1">
    <property type="nucleotide sequence ID" value="NZ_JACGLT010000003.1"/>
</dbReference>
<accession>A0A7W2M3Q2</accession>
<dbReference type="AlphaFoldDB" id="A0A7W2M3Q2"/>
<dbReference type="Proteomes" id="UP000541857">
    <property type="component" value="Unassembled WGS sequence"/>
</dbReference>
<gene>
    <name evidence="2" type="ORF">H3Z82_05280</name>
</gene>
<evidence type="ECO:0000256" key="1">
    <source>
        <dbReference type="SAM" id="SignalP"/>
    </source>
</evidence>
<evidence type="ECO:0000313" key="2">
    <source>
        <dbReference type="EMBL" id="MBA6152135.1"/>
    </source>
</evidence>
<protein>
    <recommendedName>
        <fullName evidence="4">Lipoprotein</fullName>
    </recommendedName>
</protein>
<feature type="chain" id="PRO_5030953905" description="Lipoprotein" evidence="1">
    <location>
        <begin position="22"/>
        <end position="162"/>
    </location>
</feature>
<organism evidence="2 3">
    <name type="scientific">Gelidibacter maritimus</name>
    <dbReference type="NCBI Taxonomy" id="2761487"/>
    <lineage>
        <taxon>Bacteria</taxon>
        <taxon>Pseudomonadati</taxon>
        <taxon>Bacteroidota</taxon>
        <taxon>Flavobacteriia</taxon>
        <taxon>Flavobacteriales</taxon>
        <taxon>Flavobacteriaceae</taxon>
        <taxon>Gelidibacter</taxon>
    </lineage>
</organism>
<keyword evidence="3" id="KW-1185">Reference proteome</keyword>
<proteinExistence type="predicted"/>
<evidence type="ECO:0008006" key="4">
    <source>
        <dbReference type="Google" id="ProtNLM"/>
    </source>
</evidence>
<comment type="caution">
    <text evidence="2">The sequence shown here is derived from an EMBL/GenBank/DDBJ whole genome shotgun (WGS) entry which is preliminary data.</text>
</comment>
<name>A0A7W2M3Q2_9FLAO</name>
<dbReference type="PROSITE" id="PS51257">
    <property type="entry name" value="PROKAR_LIPOPROTEIN"/>
    <property type="match status" value="1"/>
</dbReference>
<feature type="signal peptide" evidence="1">
    <location>
        <begin position="1"/>
        <end position="21"/>
    </location>
</feature>